<keyword evidence="10 11" id="KW-0804">Transcription</keyword>
<evidence type="ECO:0000256" key="7">
    <source>
        <dbReference type="ARBA" id="ARBA00023015"/>
    </source>
</evidence>
<dbReference type="PROSITE" id="PS51674">
    <property type="entry name" value="4FE4S_WBL"/>
    <property type="match status" value="1"/>
</dbReference>
<keyword evidence="7 11" id="KW-0805">Transcription regulation</keyword>
<accession>A0ABU7LIB9</accession>
<dbReference type="HAMAP" id="MF_01479">
    <property type="entry name" value="WhiB"/>
    <property type="match status" value="1"/>
</dbReference>
<gene>
    <name evidence="11" type="primary">whiB</name>
    <name evidence="13" type="ORF">Q7514_26040</name>
</gene>
<evidence type="ECO:0000256" key="11">
    <source>
        <dbReference type="HAMAP-Rule" id="MF_01479"/>
    </source>
</evidence>
<dbReference type="PANTHER" id="PTHR38839">
    <property type="entry name" value="TRANSCRIPTIONAL REGULATOR WHID-RELATED"/>
    <property type="match status" value="1"/>
</dbReference>
<dbReference type="Proteomes" id="UP001336020">
    <property type="component" value="Unassembled WGS sequence"/>
</dbReference>
<dbReference type="RefSeq" id="WP_330136159.1">
    <property type="nucleotide sequence ID" value="NZ_JAUTXY010000015.1"/>
</dbReference>
<organism evidence="13 14">
    <name type="scientific">Rhodococcus artemisiae</name>
    <dbReference type="NCBI Taxonomy" id="714159"/>
    <lineage>
        <taxon>Bacteria</taxon>
        <taxon>Bacillati</taxon>
        <taxon>Actinomycetota</taxon>
        <taxon>Actinomycetes</taxon>
        <taxon>Mycobacteriales</taxon>
        <taxon>Nocardiaceae</taxon>
        <taxon>Rhodococcus</taxon>
    </lineage>
</organism>
<feature type="binding site" evidence="11">
    <location>
        <position position="19"/>
    </location>
    <ligand>
        <name>[4Fe-4S] cluster</name>
        <dbReference type="ChEBI" id="CHEBI:49883"/>
    </ligand>
</feature>
<dbReference type="EMBL" id="JAUTXY010000015">
    <property type="protein sequence ID" value="MEE2060989.1"/>
    <property type="molecule type" value="Genomic_DNA"/>
</dbReference>
<evidence type="ECO:0000256" key="4">
    <source>
        <dbReference type="ARBA" id="ARBA00022723"/>
    </source>
</evidence>
<evidence type="ECO:0000313" key="14">
    <source>
        <dbReference type="Proteomes" id="UP001336020"/>
    </source>
</evidence>
<feature type="binding site" evidence="11">
    <location>
        <position position="52"/>
    </location>
    <ligand>
        <name>[4Fe-4S] cluster</name>
        <dbReference type="ChEBI" id="CHEBI:49883"/>
    </ligand>
</feature>
<evidence type="ECO:0000256" key="8">
    <source>
        <dbReference type="ARBA" id="ARBA00023125"/>
    </source>
</evidence>
<keyword evidence="9 11" id="KW-1015">Disulfide bond</keyword>
<dbReference type="Pfam" id="PF02467">
    <property type="entry name" value="Whib"/>
    <property type="match status" value="1"/>
</dbReference>
<evidence type="ECO:0000256" key="1">
    <source>
        <dbReference type="ARBA" id="ARBA00004496"/>
    </source>
</evidence>
<evidence type="ECO:0000256" key="3">
    <source>
        <dbReference type="ARBA" id="ARBA00022485"/>
    </source>
</evidence>
<keyword evidence="11" id="KW-0963">Cytoplasm</keyword>
<sequence length="98" mass="11445">MRDERHLDHDVRWWAQADCRFFGPSPFFGPDTETPTERFRRENHAKRICAGCTVADECLRYALDAGEPFGIWGGTSERERKNLRTRVNHGRATEVHSR</sequence>
<dbReference type="InterPro" id="IPR034768">
    <property type="entry name" value="4FE4S_WBL"/>
</dbReference>
<evidence type="ECO:0000256" key="6">
    <source>
        <dbReference type="ARBA" id="ARBA00023014"/>
    </source>
</evidence>
<evidence type="ECO:0000256" key="2">
    <source>
        <dbReference type="ARBA" id="ARBA00006597"/>
    </source>
</evidence>
<evidence type="ECO:0000313" key="13">
    <source>
        <dbReference type="EMBL" id="MEE2060989.1"/>
    </source>
</evidence>
<comment type="subcellular location">
    <subcellularLocation>
        <location evidence="1 11">Cytoplasm</location>
    </subcellularLocation>
</comment>
<protein>
    <recommendedName>
        <fullName evidence="11">Transcriptional regulator WhiB</fullName>
    </recommendedName>
</protein>
<evidence type="ECO:0000256" key="9">
    <source>
        <dbReference type="ARBA" id="ARBA00023157"/>
    </source>
</evidence>
<comment type="function">
    <text evidence="11">Acts as a transcriptional regulator. Probably redox-responsive. The apo- but not holo-form probably binds DNA.</text>
</comment>
<comment type="similarity">
    <text evidence="2 11">Belongs to the WhiB family.</text>
</comment>
<evidence type="ECO:0000259" key="12">
    <source>
        <dbReference type="PROSITE" id="PS51674"/>
    </source>
</evidence>
<keyword evidence="8 11" id="KW-0238">DNA-binding</keyword>
<comment type="cofactor">
    <cofactor evidence="11">
        <name>[4Fe-4S] cluster</name>
        <dbReference type="ChEBI" id="CHEBI:49883"/>
    </cofactor>
    <text evidence="11">Binds 1 [4Fe-4S] cluster per subunit. Following nitrosylation of the [4Fe-4S] cluster binds 1 [4Fe-8(NO)] cluster per subunit.</text>
</comment>
<comment type="PTM">
    <text evidence="11">The Fe-S cluster can be nitrosylated by nitric oxide (NO).</text>
</comment>
<dbReference type="InterPro" id="IPR003482">
    <property type="entry name" value="Whib"/>
</dbReference>
<evidence type="ECO:0000256" key="10">
    <source>
        <dbReference type="ARBA" id="ARBA00023163"/>
    </source>
</evidence>
<proteinExistence type="inferred from homology"/>
<keyword evidence="3 11" id="KW-0004">4Fe-4S</keyword>
<keyword evidence="4 11" id="KW-0479">Metal-binding</keyword>
<comment type="caution">
    <text evidence="13">The sequence shown here is derived from an EMBL/GenBank/DDBJ whole genome shotgun (WGS) entry which is preliminary data.</text>
</comment>
<comment type="PTM">
    <text evidence="11">Upon Fe-S cluster removal intramolecular disulfide bonds are formed.</text>
</comment>
<feature type="domain" description="4Fe-4S Wbl-type" evidence="12">
    <location>
        <begin position="18"/>
        <end position="82"/>
    </location>
</feature>
<keyword evidence="14" id="KW-1185">Reference proteome</keyword>
<feature type="binding site" evidence="11">
    <location>
        <position position="49"/>
    </location>
    <ligand>
        <name>[4Fe-4S] cluster</name>
        <dbReference type="ChEBI" id="CHEBI:49883"/>
    </ligand>
</feature>
<reference evidence="13 14" key="1">
    <citation type="submission" date="2023-07" db="EMBL/GenBank/DDBJ databases">
        <authorList>
            <person name="Girao M."/>
            <person name="Carvalho M.F."/>
        </authorList>
    </citation>
    <scope>NUCLEOTIDE SEQUENCE [LARGE SCALE GENOMIC DNA]</scope>
    <source>
        <strain evidence="13 14">YIM65754</strain>
    </source>
</reference>
<keyword evidence="5 11" id="KW-0408">Iron</keyword>
<evidence type="ECO:0000256" key="5">
    <source>
        <dbReference type="ARBA" id="ARBA00023004"/>
    </source>
</evidence>
<name>A0ABU7LIB9_9NOCA</name>
<feature type="binding site" evidence="11">
    <location>
        <position position="58"/>
    </location>
    <ligand>
        <name>[4Fe-4S] cluster</name>
        <dbReference type="ChEBI" id="CHEBI:49883"/>
    </ligand>
</feature>
<keyword evidence="6 11" id="KW-0411">Iron-sulfur</keyword>